<evidence type="ECO:0000313" key="2">
    <source>
        <dbReference type="EMBL" id="OJJ57857.1"/>
    </source>
</evidence>
<dbReference type="GeneID" id="63763189"/>
<name>A0A1L9TEK1_9EURO</name>
<evidence type="ECO:0000256" key="1">
    <source>
        <dbReference type="SAM" id="SignalP"/>
    </source>
</evidence>
<sequence>MHFSALSLGLMAFLAAVHAHPSSPVGAHRFAKRQGKDIGNIACVGACVKTPETLKCGQNIEVHLFFFF</sequence>
<gene>
    <name evidence="2" type="ORF">ASPSYDRAFT_45810</name>
</gene>
<protein>
    <submittedName>
        <fullName evidence="2">Uncharacterized protein</fullName>
    </submittedName>
</protein>
<accession>A0A1L9TEK1</accession>
<dbReference type="AlphaFoldDB" id="A0A1L9TEK1"/>
<dbReference type="OrthoDB" id="4497333at2759"/>
<keyword evidence="3" id="KW-1185">Reference proteome</keyword>
<dbReference type="VEuPathDB" id="FungiDB:ASPSYDRAFT_45810"/>
<proteinExistence type="predicted"/>
<evidence type="ECO:0000313" key="3">
    <source>
        <dbReference type="Proteomes" id="UP000184356"/>
    </source>
</evidence>
<reference evidence="3" key="1">
    <citation type="journal article" date="2017" name="Genome Biol.">
        <title>Comparative genomics reveals high biological diversity and specific adaptations in the industrially and medically important fungal genus Aspergillus.</title>
        <authorList>
            <person name="de Vries R.P."/>
            <person name="Riley R."/>
            <person name="Wiebenga A."/>
            <person name="Aguilar-Osorio G."/>
            <person name="Amillis S."/>
            <person name="Uchima C.A."/>
            <person name="Anderluh G."/>
            <person name="Asadollahi M."/>
            <person name="Askin M."/>
            <person name="Barry K."/>
            <person name="Battaglia E."/>
            <person name="Bayram O."/>
            <person name="Benocci T."/>
            <person name="Braus-Stromeyer S.A."/>
            <person name="Caldana C."/>
            <person name="Canovas D."/>
            <person name="Cerqueira G.C."/>
            <person name="Chen F."/>
            <person name="Chen W."/>
            <person name="Choi C."/>
            <person name="Clum A."/>
            <person name="Dos Santos R.A."/>
            <person name="Damasio A.R."/>
            <person name="Diallinas G."/>
            <person name="Emri T."/>
            <person name="Fekete E."/>
            <person name="Flipphi M."/>
            <person name="Freyberg S."/>
            <person name="Gallo A."/>
            <person name="Gournas C."/>
            <person name="Habgood R."/>
            <person name="Hainaut M."/>
            <person name="Harispe M.L."/>
            <person name="Henrissat B."/>
            <person name="Hilden K.S."/>
            <person name="Hope R."/>
            <person name="Hossain A."/>
            <person name="Karabika E."/>
            <person name="Karaffa L."/>
            <person name="Karanyi Z."/>
            <person name="Krasevec N."/>
            <person name="Kuo A."/>
            <person name="Kusch H."/>
            <person name="LaButti K."/>
            <person name="Lagendijk E.L."/>
            <person name="Lapidus A."/>
            <person name="Levasseur A."/>
            <person name="Lindquist E."/>
            <person name="Lipzen A."/>
            <person name="Logrieco A.F."/>
            <person name="MacCabe A."/>
            <person name="Maekelae M.R."/>
            <person name="Malavazi I."/>
            <person name="Melin P."/>
            <person name="Meyer V."/>
            <person name="Mielnichuk N."/>
            <person name="Miskei M."/>
            <person name="Molnar A.P."/>
            <person name="Mule G."/>
            <person name="Ngan C.Y."/>
            <person name="Orejas M."/>
            <person name="Orosz E."/>
            <person name="Ouedraogo J.P."/>
            <person name="Overkamp K.M."/>
            <person name="Park H.-S."/>
            <person name="Perrone G."/>
            <person name="Piumi F."/>
            <person name="Punt P.J."/>
            <person name="Ram A.F."/>
            <person name="Ramon A."/>
            <person name="Rauscher S."/>
            <person name="Record E."/>
            <person name="Riano-Pachon D.M."/>
            <person name="Robert V."/>
            <person name="Roehrig J."/>
            <person name="Ruller R."/>
            <person name="Salamov A."/>
            <person name="Salih N.S."/>
            <person name="Samson R.A."/>
            <person name="Sandor E."/>
            <person name="Sanguinetti M."/>
            <person name="Schuetze T."/>
            <person name="Sepcic K."/>
            <person name="Shelest E."/>
            <person name="Sherlock G."/>
            <person name="Sophianopoulou V."/>
            <person name="Squina F.M."/>
            <person name="Sun H."/>
            <person name="Susca A."/>
            <person name="Todd R.B."/>
            <person name="Tsang A."/>
            <person name="Unkles S.E."/>
            <person name="van de Wiele N."/>
            <person name="van Rossen-Uffink D."/>
            <person name="Oliveira J.V."/>
            <person name="Vesth T.C."/>
            <person name="Visser J."/>
            <person name="Yu J.-H."/>
            <person name="Zhou M."/>
            <person name="Andersen M.R."/>
            <person name="Archer D.B."/>
            <person name="Baker S.E."/>
            <person name="Benoit I."/>
            <person name="Brakhage A.A."/>
            <person name="Braus G.H."/>
            <person name="Fischer R."/>
            <person name="Frisvad J.C."/>
            <person name="Goldman G.H."/>
            <person name="Houbraken J."/>
            <person name="Oakley B."/>
            <person name="Pocsi I."/>
            <person name="Scazzocchio C."/>
            <person name="Seiboth B."/>
            <person name="vanKuyk P.A."/>
            <person name="Wortman J."/>
            <person name="Dyer P.S."/>
            <person name="Grigoriev I.V."/>
        </authorList>
    </citation>
    <scope>NUCLEOTIDE SEQUENCE [LARGE SCALE GENOMIC DNA]</scope>
    <source>
        <strain evidence="3">CBS 593.65</strain>
    </source>
</reference>
<feature type="signal peptide" evidence="1">
    <location>
        <begin position="1"/>
        <end position="19"/>
    </location>
</feature>
<feature type="chain" id="PRO_5013381491" evidence="1">
    <location>
        <begin position="20"/>
        <end position="68"/>
    </location>
</feature>
<dbReference type="Proteomes" id="UP000184356">
    <property type="component" value="Unassembled WGS sequence"/>
</dbReference>
<organism evidence="2 3">
    <name type="scientific">Aspergillus sydowii CBS 593.65</name>
    <dbReference type="NCBI Taxonomy" id="1036612"/>
    <lineage>
        <taxon>Eukaryota</taxon>
        <taxon>Fungi</taxon>
        <taxon>Dikarya</taxon>
        <taxon>Ascomycota</taxon>
        <taxon>Pezizomycotina</taxon>
        <taxon>Eurotiomycetes</taxon>
        <taxon>Eurotiomycetidae</taxon>
        <taxon>Eurotiales</taxon>
        <taxon>Aspergillaceae</taxon>
        <taxon>Aspergillus</taxon>
        <taxon>Aspergillus subgen. Nidulantes</taxon>
    </lineage>
</organism>
<dbReference type="RefSeq" id="XP_040701663.1">
    <property type="nucleotide sequence ID" value="XM_040847116.1"/>
</dbReference>
<dbReference type="EMBL" id="KV878587">
    <property type="protein sequence ID" value="OJJ57857.1"/>
    <property type="molecule type" value="Genomic_DNA"/>
</dbReference>
<keyword evidence="1" id="KW-0732">Signal</keyword>